<sequence>MDPSQPALVFVYNADSGLLNALLDLGHKVVSPRTYACRLCALTYSPLGMRRQWRTFTEQLERPVTFLHADELAERYGLKGVALPAVFEEKGSQLELLLTREAINRCGSLADLEGLLTRSLNRTGAPQA</sequence>
<gene>
    <name evidence="1" type="ORF">AVDCRST_MAG86-2154</name>
</gene>
<accession>A0A6J4VCW5</accession>
<evidence type="ECO:0008006" key="2">
    <source>
        <dbReference type="Google" id="ProtNLM"/>
    </source>
</evidence>
<protein>
    <recommendedName>
        <fullName evidence="2">GTPase</fullName>
    </recommendedName>
</protein>
<proteinExistence type="predicted"/>
<name>A0A6J4VCW5_9DEIN</name>
<reference evidence="1" key="1">
    <citation type="submission" date="2020-02" db="EMBL/GenBank/DDBJ databases">
        <authorList>
            <person name="Meier V. D."/>
        </authorList>
    </citation>
    <scope>NUCLEOTIDE SEQUENCE</scope>
    <source>
        <strain evidence="1">AVDCRST_MAG86</strain>
    </source>
</reference>
<organism evidence="1">
    <name type="scientific">uncultured Truepera sp</name>
    <dbReference type="NCBI Taxonomy" id="543023"/>
    <lineage>
        <taxon>Bacteria</taxon>
        <taxon>Thermotogati</taxon>
        <taxon>Deinococcota</taxon>
        <taxon>Deinococci</taxon>
        <taxon>Trueperales</taxon>
        <taxon>Trueperaceae</taxon>
        <taxon>Truepera</taxon>
        <taxon>environmental samples</taxon>
    </lineage>
</organism>
<evidence type="ECO:0000313" key="1">
    <source>
        <dbReference type="EMBL" id="CAA9575695.1"/>
    </source>
</evidence>
<dbReference type="AlphaFoldDB" id="A0A6J4VCW5"/>
<dbReference type="EMBL" id="CADCWP010000180">
    <property type="protein sequence ID" value="CAA9575695.1"/>
    <property type="molecule type" value="Genomic_DNA"/>
</dbReference>